<proteinExistence type="predicted"/>
<accession>A0A9D3Y617</accession>
<sequence length="170" mass="18892">MTPPTPIAKCSALRRRVYQACISLPSVTFCHWSDATGDCASVISRAEKKLCIIMVQDHIHGRKSSKSCDVIVSKPGVRPVHCLLEVNNGNDKFALYTDVGAWGKPLDYITQLRQSAILEEVRTLRERILLEQVLTLQLARLVAPKSLPAPMNRPDALEMGTTDSHDQFPI</sequence>
<reference evidence="2" key="1">
    <citation type="journal article" date="2019" name="bioRxiv">
        <title>The Genome of the Zebra Mussel, Dreissena polymorpha: A Resource for Invasive Species Research.</title>
        <authorList>
            <person name="McCartney M.A."/>
            <person name="Auch B."/>
            <person name="Kono T."/>
            <person name="Mallez S."/>
            <person name="Zhang Y."/>
            <person name="Obille A."/>
            <person name="Becker A."/>
            <person name="Abrahante J.E."/>
            <person name="Garbe J."/>
            <person name="Badalamenti J.P."/>
            <person name="Herman A."/>
            <person name="Mangelson H."/>
            <person name="Liachko I."/>
            <person name="Sullivan S."/>
            <person name="Sone E.D."/>
            <person name="Koren S."/>
            <person name="Silverstein K.A.T."/>
            <person name="Beckman K.B."/>
            <person name="Gohl D.M."/>
        </authorList>
    </citation>
    <scope>NUCLEOTIDE SEQUENCE</scope>
    <source>
        <strain evidence="2">Duluth1</strain>
        <tissue evidence="2">Whole animal</tissue>
    </source>
</reference>
<protein>
    <submittedName>
        <fullName evidence="2">Uncharacterized protein</fullName>
    </submittedName>
</protein>
<reference evidence="2" key="2">
    <citation type="submission" date="2020-11" db="EMBL/GenBank/DDBJ databases">
        <authorList>
            <person name="McCartney M.A."/>
            <person name="Auch B."/>
            <person name="Kono T."/>
            <person name="Mallez S."/>
            <person name="Becker A."/>
            <person name="Gohl D.M."/>
            <person name="Silverstein K.A.T."/>
            <person name="Koren S."/>
            <person name="Bechman K.B."/>
            <person name="Herman A."/>
            <person name="Abrahante J.E."/>
            <person name="Garbe J."/>
        </authorList>
    </citation>
    <scope>NUCLEOTIDE SEQUENCE</scope>
    <source>
        <strain evidence="2">Duluth1</strain>
        <tissue evidence="2">Whole animal</tissue>
    </source>
</reference>
<dbReference type="Proteomes" id="UP000828390">
    <property type="component" value="Unassembled WGS sequence"/>
</dbReference>
<name>A0A9D3Y617_DREPO</name>
<keyword evidence="3" id="KW-1185">Reference proteome</keyword>
<dbReference type="AlphaFoldDB" id="A0A9D3Y617"/>
<organism evidence="2 3">
    <name type="scientific">Dreissena polymorpha</name>
    <name type="common">Zebra mussel</name>
    <name type="synonym">Mytilus polymorpha</name>
    <dbReference type="NCBI Taxonomy" id="45954"/>
    <lineage>
        <taxon>Eukaryota</taxon>
        <taxon>Metazoa</taxon>
        <taxon>Spiralia</taxon>
        <taxon>Lophotrochozoa</taxon>
        <taxon>Mollusca</taxon>
        <taxon>Bivalvia</taxon>
        <taxon>Autobranchia</taxon>
        <taxon>Heteroconchia</taxon>
        <taxon>Euheterodonta</taxon>
        <taxon>Imparidentia</taxon>
        <taxon>Neoheterodontei</taxon>
        <taxon>Myida</taxon>
        <taxon>Dreissenoidea</taxon>
        <taxon>Dreissenidae</taxon>
        <taxon>Dreissena</taxon>
    </lineage>
</organism>
<comment type="caution">
    <text evidence="2">The sequence shown here is derived from an EMBL/GenBank/DDBJ whole genome shotgun (WGS) entry which is preliminary data.</text>
</comment>
<feature type="region of interest" description="Disordered" evidence="1">
    <location>
        <begin position="150"/>
        <end position="170"/>
    </location>
</feature>
<evidence type="ECO:0000313" key="3">
    <source>
        <dbReference type="Proteomes" id="UP000828390"/>
    </source>
</evidence>
<evidence type="ECO:0000313" key="2">
    <source>
        <dbReference type="EMBL" id="KAH3693236.1"/>
    </source>
</evidence>
<dbReference type="EMBL" id="JAIWYP010000017">
    <property type="protein sequence ID" value="KAH3693236.1"/>
    <property type="molecule type" value="Genomic_DNA"/>
</dbReference>
<gene>
    <name evidence="2" type="ORF">DPMN_192640</name>
</gene>
<evidence type="ECO:0000256" key="1">
    <source>
        <dbReference type="SAM" id="MobiDB-lite"/>
    </source>
</evidence>